<dbReference type="InterPro" id="IPR013083">
    <property type="entry name" value="Znf_RING/FYVE/PHD"/>
</dbReference>
<dbReference type="Gramene" id="KJB47532">
    <property type="protein sequence ID" value="KJB47532"/>
    <property type="gene ID" value="B456_008G030700"/>
</dbReference>
<dbReference type="PROSITE" id="PS50089">
    <property type="entry name" value="ZF_RING_2"/>
    <property type="match status" value="1"/>
</dbReference>
<organism evidence="4 5">
    <name type="scientific">Gossypium raimondii</name>
    <name type="common">Peruvian cotton</name>
    <name type="synonym">Gossypium klotzschianum subsp. raimondii</name>
    <dbReference type="NCBI Taxonomy" id="29730"/>
    <lineage>
        <taxon>Eukaryota</taxon>
        <taxon>Viridiplantae</taxon>
        <taxon>Streptophyta</taxon>
        <taxon>Embryophyta</taxon>
        <taxon>Tracheophyta</taxon>
        <taxon>Spermatophyta</taxon>
        <taxon>Magnoliopsida</taxon>
        <taxon>eudicotyledons</taxon>
        <taxon>Gunneridae</taxon>
        <taxon>Pentapetalae</taxon>
        <taxon>rosids</taxon>
        <taxon>malvids</taxon>
        <taxon>Malvales</taxon>
        <taxon>Malvaceae</taxon>
        <taxon>Malvoideae</taxon>
        <taxon>Gossypium</taxon>
    </lineage>
</organism>
<dbReference type="SUPFAM" id="SSF57850">
    <property type="entry name" value="RING/U-box"/>
    <property type="match status" value="1"/>
</dbReference>
<dbReference type="CDD" id="cd16448">
    <property type="entry name" value="RING-H2"/>
    <property type="match status" value="1"/>
</dbReference>
<dbReference type="STRING" id="29730.A0A0D2R8D1"/>
<keyword evidence="5" id="KW-1185">Reference proteome</keyword>
<dbReference type="PANTHER" id="PTHR31150">
    <property type="entry name" value="EXPRESSED PROTEIN"/>
    <property type="match status" value="1"/>
</dbReference>
<evidence type="ECO:0000259" key="3">
    <source>
        <dbReference type="PROSITE" id="PS50089"/>
    </source>
</evidence>
<dbReference type="eggNOG" id="ENOG502QPQI">
    <property type="taxonomic scope" value="Eukaryota"/>
</dbReference>
<keyword evidence="1" id="KW-0863">Zinc-finger</keyword>
<keyword evidence="1" id="KW-0479">Metal-binding</keyword>
<evidence type="ECO:0000256" key="1">
    <source>
        <dbReference type="PROSITE-ProRule" id="PRU00175"/>
    </source>
</evidence>
<dbReference type="Proteomes" id="UP000032304">
    <property type="component" value="Chromosome 8"/>
</dbReference>
<feature type="region of interest" description="Disordered" evidence="2">
    <location>
        <begin position="344"/>
        <end position="403"/>
    </location>
</feature>
<evidence type="ECO:0000313" key="4">
    <source>
        <dbReference type="EMBL" id="KJB47533.1"/>
    </source>
</evidence>
<evidence type="ECO:0000256" key="2">
    <source>
        <dbReference type="SAM" id="MobiDB-lite"/>
    </source>
</evidence>
<dbReference type="OMA" id="QICGMNS"/>
<dbReference type="Gene3D" id="3.30.40.10">
    <property type="entry name" value="Zinc/RING finger domain, C3HC4 (zinc finger)"/>
    <property type="match status" value="1"/>
</dbReference>
<feature type="domain" description="RING-type" evidence="3">
    <location>
        <begin position="246"/>
        <end position="305"/>
    </location>
</feature>
<dbReference type="AlphaFoldDB" id="A0A0D2R8D1"/>
<proteinExistence type="predicted"/>
<dbReference type="EMBL" id="CM001747">
    <property type="protein sequence ID" value="KJB47532.1"/>
    <property type="molecule type" value="Genomic_DNA"/>
</dbReference>
<sequence>MGAACCVAATDKAIVNGSGSEVIRRNIRYSPRCSSRWNNQGHVVGEDTSISWFSDTISRNDGSEIKSESACTLEDRSPSESFQSCTLQKFPTSEGAAGQLRTPASDQSVSRSLSIDVNLEQVNELVESPAVSYLSPFELSLPLPSASLSVTSPSSSRSHAHPTSSTNRCSVGGERLVMPSWSNESTRGSWGGSSNGLSTHTYSAVMATSQSGRWSFDDDKWGFLHENISKSSGRLSASSSIDLQVCGVCSKSLSEKSLWSSQKIIMSNELSVVAVLTCGHVYHAECLENTTPEIDKYNPSCPICTLGEKKHKSFKAETDFKAKINKRSRSRVVDSDMDSDPLVFNHLKSSGNEKRASSSSMKNSIGRPFLRKHFSFGPKGIKSLSENHSTGKKGIFHPKSSKT</sequence>
<dbReference type="PANTHER" id="PTHR31150:SF26">
    <property type="entry name" value="RING-TYPE DOMAIN-CONTAINING PROTEIN"/>
    <property type="match status" value="1"/>
</dbReference>
<accession>A0A0D2R8D1</accession>
<dbReference type="SMART" id="SM00184">
    <property type="entry name" value="RING"/>
    <property type="match status" value="1"/>
</dbReference>
<protein>
    <recommendedName>
        <fullName evidence="3">RING-type domain-containing protein</fullName>
    </recommendedName>
</protein>
<dbReference type="Gramene" id="KJB47533">
    <property type="protein sequence ID" value="KJB47533"/>
    <property type="gene ID" value="B456_008G030700"/>
</dbReference>
<dbReference type="InterPro" id="IPR001841">
    <property type="entry name" value="Znf_RING"/>
</dbReference>
<evidence type="ECO:0000313" key="5">
    <source>
        <dbReference type="Proteomes" id="UP000032304"/>
    </source>
</evidence>
<dbReference type="EMBL" id="CM001747">
    <property type="protein sequence ID" value="KJB47533.1"/>
    <property type="molecule type" value="Genomic_DNA"/>
</dbReference>
<gene>
    <name evidence="4" type="ORF">B456_008G030700</name>
</gene>
<dbReference type="GO" id="GO:0008270">
    <property type="term" value="F:zinc ion binding"/>
    <property type="evidence" value="ECO:0007669"/>
    <property type="project" value="UniProtKB-KW"/>
</dbReference>
<reference evidence="4 5" key="1">
    <citation type="journal article" date="2012" name="Nature">
        <title>Repeated polyploidization of Gossypium genomes and the evolution of spinnable cotton fibres.</title>
        <authorList>
            <person name="Paterson A.H."/>
            <person name="Wendel J.F."/>
            <person name="Gundlach H."/>
            <person name="Guo H."/>
            <person name="Jenkins J."/>
            <person name="Jin D."/>
            <person name="Llewellyn D."/>
            <person name="Showmaker K.C."/>
            <person name="Shu S."/>
            <person name="Udall J."/>
            <person name="Yoo M.J."/>
            <person name="Byers R."/>
            <person name="Chen W."/>
            <person name="Doron-Faigenboim A."/>
            <person name="Duke M.V."/>
            <person name="Gong L."/>
            <person name="Grimwood J."/>
            <person name="Grover C."/>
            <person name="Grupp K."/>
            <person name="Hu G."/>
            <person name="Lee T.H."/>
            <person name="Li J."/>
            <person name="Lin L."/>
            <person name="Liu T."/>
            <person name="Marler B.S."/>
            <person name="Page J.T."/>
            <person name="Roberts A.W."/>
            <person name="Romanel E."/>
            <person name="Sanders W.S."/>
            <person name="Szadkowski E."/>
            <person name="Tan X."/>
            <person name="Tang H."/>
            <person name="Xu C."/>
            <person name="Wang J."/>
            <person name="Wang Z."/>
            <person name="Zhang D."/>
            <person name="Zhang L."/>
            <person name="Ashrafi H."/>
            <person name="Bedon F."/>
            <person name="Bowers J.E."/>
            <person name="Brubaker C.L."/>
            <person name="Chee P.W."/>
            <person name="Das S."/>
            <person name="Gingle A.R."/>
            <person name="Haigler C.H."/>
            <person name="Harker D."/>
            <person name="Hoffmann L.V."/>
            <person name="Hovav R."/>
            <person name="Jones D.C."/>
            <person name="Lemke C."/>
            <person name="Mansoor S."/>
            <person name="ur Rahman M."/>
            <person name="Rainville L.N."/>
            <person name="Rambani A."/>
            <person name="Reddy U.K."/>
            <person name="Rong J.K."/>
            <person name="Saranga Y."/>
            <person name="Scheffler B.E."/>
            <person name="Scheffler J.A."/>
            <person name="Stelly D.M."/>
            <person name="Triplett B.A."/>
            <person name="Van Deynze A."/>
            <person name="Vaslin M.F."/>
            <person name="Waghmare V.N."/>
            <person name="Walford S.A."/>
            <person name="Wright R.J."/>
            <person name="Zaki E.A."/>
            <person name="Zhang T."/>
            <person name="Dennis E.S."/>
            <person name="Mayer K.F."/>
            <person name="Peterson D.G."/>
            <person name="Rokhsar D.S."/>
            <person name="Wang X."/>
            <person name="Schmutz J."/>
        </authorList>
    </citation>
    <scope>NUCLEOTIDE SEQUENCE [LARGE SCALE GENOMIC DNA]</scope>
</reference>
<dbReference type="OrthoDB" id="1938835at2759"/>
<name>A0A0D2R8D1_GOSRA</name>
<feature type="compositionally biased region" description="Low complexity" evidence="2">
    <location>
        <begin position="148"/>
        <end position="165"/>
    </location>
</feature>
<dbReference type="KEGG" id="gra:105762875"/>
<feature type="region of interest" description="Disordered" evidence="2">
    <location>
        <begin position="148"/>
        <end position="171"/>
    </location>
</feature>
<feature type="compositionally biased region" description="Basic residues" evidence="2">
    <location>
        <begin position="390"/>
        <end position="403"/>
    </location>
</feature>
<keyword evidence="1" id="KW-0862">Zinc</keyword>